<evidence type="ECO:0000256" key="1">
    <source>
        <dbReference type="SAM" id="SignalP"/>
    </source>
</evidence>
<feature type="signal peptide" evidence="1">
    <location>
        <begin position="1"/>
        <end position="31"/>
    </location>
</feature>
<proteinExistence type="predicted"/>
<keyword evidence="1" id="KW-0732">Signal</keyword>
<dbReference type="RefSeq" id="WP_124289194.1">
    <property type="nucleotide sequence ID" value="NZ_BMVE01000001.1"/>
</dbReference>
<dbReference type="Proteomes" id="UP001432075">
    <property type="component" value="Chromosome"/>
</dbReference>
<accession>A0ABZ1RL09</accession>
<organism evidence="2 3">
    <name type="scientific">Streptomyces goshikiensis</name>
    <dbReference type="NCBI Taxonomy" id="1942"/>
    <lineage>
        <taxon>Bacteria</taxon>
        <taxon>Bacillati</taxon>
        <taxon>Actinomycetota</taxon>
        <taxon>Actinomycetes</taxon>
        <taxon>Kitasatosporales</taxon>
        <taxon>Streptomycetaceae</taxon>
        <taxon>Streptomyces</taxon>
    </lineage>
</organism>
<name>A0ABZ1RL09_9ACTN</name>
<gene>
    <name evidence="2" type="ORF">OHU17_15480</name>
</gene>
<reference evidence="2" key="1">
    <citation type="submission" date="2022-10" db="EMBL/GenBank/DDBJ databases">
        <title>The complete genomes of actinobacterial strains from the NBC collection.</title>
        <authorList>
            <person name="Joergensen T.S."/>
            <person name="Alvarez Arevalo M."/>
            <person name="Sterndorff E.B."/>
            <person name="Faurdal D."/>
            <person name="Vuksanovic O."/>
            <person name="Mourched A.-S."/>
            <person name="Charusanti P."/>
            <person name="Shaw S."/>
            <person name="Blin K."/>
            <person name="Weber T."/>
        </authorList>
    </citation>
    <scope>NUCLEOTIDE SEQUENCE</scope>
    <source>
        <strain evidence="2">NBC_00283</strain>
    </source>
</reference>
<evidence type="ECO:0000313" key="2">
    <source>
        <dbReference type="EMBL" id="WUO47139.1"/>
    </source>
</evidence>
<keyword evidence="3" id="KW-1185">Reference proteome</keyword>
<protein>
    <submittedName>
        <fullName evidence="2">Uncharacterized protein</fullName>
    </submittedName>
</protein>
<dbReference type="EMBL" id="CP108057">
    <property type="protein sequence ID" value="WUO47139.1"/>
    <property type="molecule type" value="Genomic_DNA"/>
</dbReference>
<feature type="chain" id="PRO_5045191519" evidence="1">
    <location>
        <begin position="32"/>
        <end position="136"/>
    </location>
</feature>
<evidence type="ECO:0000313" key="3">
    <source>
        <dbReference type="Proteomes" id="UP001432075"/>
    </source>
</evidence>
<sequence length="136" mass="14576">MNKAMRRLASGFMAVVSVGGVLIGSAASASAMGKDGTLDADEFGLFYYAGRSGCVFDLYGEDRNFSDDKFKGSCTGSGFLVNDNTESYRNRDAYAWKVATDKDLDGNVGEIPSKYEGNASATFKNKISSSTYTLHP</sequence>